<dbReference type="InterPro" id="IPR012677">
    <property type="entry name" value="Nucleotide-bd_a/b_plait_sf"/>
</dbReference>
<dbReference type="GO" id="GO:0005634">
    <property type="term" value="C:nucleus"/>
    <property type="evidence" value="ECO:0007669"/>
    <property type="project" value="UniProtKB-SubCell"/>
</dbReference>
<feature type="compositionally biased region" description="Pro residues" evidence="7">
    <location>
        <begin position="305"/>
        <end position="315"/>
    </location>
</feature>
<reference evidence="9 10" key="1">
    <citation type="submission" date="2024-02" db="EMBL/GenBank/DDBJ databases">
        <title>Chromosome-scale genome assembly of the rough periwinkle Littorina saxatilis.</title>
        <authorList>
            <person name="De Jode A."/>
            <person name="Faria R."/>
            <person name="Formenti G."/>
            <person name="Sims Y."/>
            <person name="Smith T.P."/>
            <person name="Tracey A."/>
            <person name="Wood J.M.D."/>
            <person name="Zagrodzka Z.B."/>
            <person name="Johannesson K."/>
            <person name="Butlin R.K."/>
            <person name="Leder E.H."/>
        </authorList>
    </citation>
    <scope>NUCLEOTIDE SEQUENCE [LARGE SCALE GENOMIC DNA]</scope>
    <source>
        <strain evidence="9">Snail1</strain>
        <tissue evidence="9">Muscle</tissue>
    </source>
</reference>
<feature type="compositionally biased region" description="Basic and acidic residues" evidence="7">
    <location>
        <begin position="555"/>
        <end position="567"/>
    </location>
</feature>
<dbReference type="PROSITE" id="PS50102">
    <property type="entry name" value="RRM"/>
    <property type="match status" value="1"/>
</dbReference>
<proteinExistence type="inferred from homology"/>
<evidence type="ECO:0000259" key="8">
    <source>
        <dbReference type="PROSITE" id="PS50102"/>
    </source>
</evidence>
<evidence type="ECO:0000313" key="9">
    <source>
        <dbReference type="EMBL" id="KAK7098472.1"/>
    </source>
</evidence>
<dbReference type="GO" id="GO:0006397">
    <property type="term" value="P:mRNA processing"/>
    <property type="evidence" value="ECO:0007669"/>
    <property type="project" value="UniProtKB-KW"/>
</dbReference>
<dbReference type="EMBL" id="JBAMIC010000012">
    <property type="protein sequence ID" value="KAK7098472.1"/>
    <property type="molecule type" value="Genomic_DNA"/>
</dbReference>
<dbReference type="InterPro" id="IPR034772">
    <property type="entry name" value="CPSF6/7"/>
</dbReference>
<dbReference type="InterPro" id="IPR057951">
    <property type="entry name" value="CPSF6/7_RSLD_N"/>
</dbReference>
<dbReference type="SUPFAM" id="SSF54928">
    <property type="entry name" value="RNA-binding domain, RBD"/>
    <property type="match status" value="1"/>
</dbReference>
<evidence type="ECO:0000256" key="2">
    <source>
        <dbReference type="ARBA" id="ARBA00006265"/>
    </source>
</evidence>
<dbReference type="Gene3D" id="3.30.70.330">
    <property type="match status" value="1"/>
</dbReference>
<dbReference type="InterPro" id="IPR035979">
    <property type="entry name" value="RBD_domain_sf"/>
</dbReference>
<evidence type="ECO:0000256" key="6">
    <source>
        <dbReference type="PROSITE-ProRule" id="PRU00176"/>
    </source>
</evidence>
<evidence type="ECO:0000256" key="7">
    <source>
        <dbReference type="SAM" id="MobiDB-lite"/>
    </source>
</evidence>
<dbReference type="PANTHER" id="PTHR23204">
    <property type="entry name" value="CLEAVAGE AND POLYADENYLATION SPECIFIC FACTOR"/>
    <property type="match status" value="1"/>
</dbReference>
<comment type="subcellular location">
    <subcellularLocation>
        <location evidence="1">Nucleus</location>
    </subcellularLocation>
</comment>
<organism evidence="9 10">
    <name type="scientific">Littorina saxatilis</name>
    <dbReference type="NCBI Taxonomy" id="31220"/>
    <lineage>
        <taxon>Eukaryota</taxon>
        <taxon>Metazoa</taxon>
        <taxon>Spiralia</taxon>
        <taxon>Lophotrochozoa</taxon>
        <taxon>Mollusca</taxon>
        <taxon>Gastropoda</taxon>
        <taxon>Caenogastropoda</taxon>
        <taxon>Littorinimorpha</taxon>
        <taxon>Littorinoidea</taxon>
        <taxon>Littorinidae</taxon>
        <taxon>Littorina</taxon>
    </lineage>
</organism>
<keyword evidence="4" id="KW-0507">mRNA processing</keyword>
<comment type="caution">
    <text evidence="9">The sequence shown here is derived from an EMBL/GenBank/DDBJ whole genome shotgun (WGS) entry which is preliminary data.</text>
</comment>
<dbReference type="GO" id="GO:0003723">
    <property type="term" value="F:RNA binding"/>
    <property type="evidence" value="ECO:0007669"/>
    <property type="project" value="UniProtKB-UniRule"/>
</dbReference>
<sequence>MADSVDIDLYDNIEDEFNQDTEFGGGGDLYDDVITAGSSSSVSGRPPSADSHGGNKAPHGQHSNSSLPSTASNYTGKKFLLYIGNLTWWTTDQDLTDAIQSCGVNDLVEIKFNENRANGQSKGFALVILGSEHSSRNIFERLSRKEMHGQVPQVMNYNKQALSQFEAQARKGGELPQNGNFREREREPPLLNGQSAVFPKPRGPPPKTTGPPPGAPPPGRAGPPGPFPPRLQQPPPGPPRPGMPVTGPPPPGPPHMGFAPPPGGLPPVTGPPPGGMPGLPPRPGMSGMPPPGAPRMDMGVRHQRMPPPGSRGPPPMDHRGPPPRDWDPRGLPGGTMMRLAPFPPGGPPHTQPIPPPGIRMPGPGVRPFVPGERFRGPPPGMPPVSSSALSGPPPAPHVNPAFFAPPPTHTSAPPPVMGHPPPPDPYSRPPPSSHTGDQYGRPVPERRDPSPQMQRRHEPPPPVISEQEFEEIFQRNKTVSSSAINRAVMDASSGDFASAIETLVTAISLIKQSKIASDDRCKILISSLQDTLHGIEEKSYGQSSRSSGGRRSRSRERERERERGEKRSRSHRSRSREREYRERSRERDRHYDDRHRERSERERSERERGERERTERERTDREREREYASSGSGRSRH</sequence>
<accession>A0AAN9B432</accession>
<feature type="compositionally biased region" description="Pro residues" evidence="7">
    <location>
        <begin position="201"/>
        <end position="293"/>
    </location>
</feature>
<dbReference type="Pfam" id="PF00076">
    <property type="entry name" value="RRM_1"/>
    <property type="match status" value="1"/>
</dbReference>
<feature type="domain" description="RRM" evidence="8">
    <location>
        <begin position="79"/>
        <end position="159"/>
    </location>
</feature>
<keyword evidence="10" id="KW-1185">Reference proteome</keyword>
<evidence type="ECO:0000256" key="1">
    <source>
        <dbReference type="ARBA" id="ARBA00004123"/>
    </source>
</evidence>
<evidence type="ECO:0000256" key="3">
    <source>
        <dbReference type="ARBA" id="ARBA00016259"/>
    </source>
</evidence>
<dbReference type="InterPro" id="IPR000504">
    <property type="entry name" value="RRM_dom"/>
</dbReference>
<feature type="region of interest" description="Disordered" evidence="7">
    <location>
        <begin position="536"/>
        <end position="637"/>
    </location>
</feature>
<evidence type="ECO:0000256" key="4">
    <source>
        <dbReference type="ARBA" id="ARBA00022664"/>
    </source>
</evidence>
<evidence type="ECO:0000256" key="5">
    <source>
        <dbReference type="ARBA" id="ARBA00023242"/>
    </source>
</evidence>
<evidence type="ECO:0000313" key="10">
    <source>
        <dbReference type="Proteomes" id="UP001374579"/>
    </source>
</evidence>
<name>A0AAN9B432_9CAEN</name>
<feature type="compositionally biased region" description="Low complexity" evidence="7">
    <location>
        <begin position="36"/>
        <end position="51"/>
    </location>
</feature>
<feature type="compositionally biased region" description="Pro residues" evidence="7">
    <location>
        <begin position="391"/>
        <end position="432"/>
    </location>
</feature>
<dbReference type="InterPro" id="IPR034769">
    <property type="entry name" value="CPSF6_RRM"/>
</dbReference>
<feature type="region of interest" description="Disordered" evidence="7">
    <location>
        <begin position="17"/>
        <end position="70"/>
    </location>
</feature>
<feature type="compositionally biased region" description="Pro residues" evidence="7">
    <location>
        <begin position="341"/>
        <end position="358"/>
    </location>
</feature>
<feature type="region of interest" description="Disordered" evidence="7">
    <location>
        <begin position="172"/>
        <end position="467"/>
    </location>
</feature>
<feature type="compositionally biased region" description="Basic and acidic residues" evidence="7">
    <location>
        <begin position="576"/>
        <end position="627"/>
    </location>
</feature>
<dbReference type="SMART" id="SM00360">
    <property type="entry name" value="RRM"/>
    <property type="match status" value="1"/>
</dbReference>
<dbReference type="Pfam" id="PF25524">
    <property type="entry name" value="RSLD_CPSF6"/>
    <property type="match status" value="1"/>
</dbReference>
<dbReference type="AlphaFoldDB" id="A0AAN9B432"/>
<keyword evidence="5" id="KW-0539">Nucleus</keyword>
<keyword evidence="6" id="KW-0694">RNA-binding</keyword>
<feature type="compositionally biased region" description="Low complexity" evidence="7">
    <location>
        <begin position="359"/>
        <end position="371"/>
    </location>
</feature>
<comment type="similarity">
    <text evidence="2">Belongs to the RRM CPSF6/7 family.</text>
</comment>
<feature type="compositionally biased region" description="Polar residues" evidence="7">
    <location>
        <begin position="61"/>
        <end position="70"/>
    </location>
</feature>
<feature type="compositionally biased region" description="Basic and acidic residues" evidence="7">
    <location>
        <begin position="316"/>
        <end position="328"/>
    </location>
</feature>
<dbReference type="Proteomes" id="UP001374579">
    <property type="component" value="Unassembled WGS sequence"/>
</dbReference>
<protein>
    <recommendedName>
        <fullName evidence="3">Cleavage and polyadenylation specificity factor subunit 6</fullName>
    </recommendedName>
</protein>
<dbReference type="CDD" id="cd12643">
    <property type="entry name" value="RRM_CFIm68"/>
    <property type="match status" value="1"/>
</dbReference>
<gene>
    <name evidence="9" type="ORF">V1264_002757</name>
</gene>
<feature type="compositionally biased region" description="Basic and acidic residues" evidence="7">
    <location>
        <begin position="443"/>
        <end position="459"/>
    </location>
</feature>